<dbReference type="AlphaFoldDB" id="A0A7J7MTK9"/>
<dbReference type="PANTHER" id="PTHR22928">
    <property type="entry name" value="TELOMERE-ASSOCIATED PROTEIN RIF1"/>
    <property type="match status" value="1"/>
</dbReference>
<keyword evidence="5" id="KW-0539">Nucleus</keyword>
<dbReference type="InterPro" id="IPR022031">
    <property type="entry name" value="Rif1_N"/>
</dbReference>
<evidence type="ECO:0000313" key="8">
    <source>
        <dbReference type="EMBL" id="KAF6158142.1"/>
    </source>
</evidence>
<dbReference type="OrthoDB" id="5399929at2759"/>
<dbReference type="EMBL" id="JACGCM010001237">
    <property type="protein sequence ID" value="KAF6158142.1"/>
    <property type="molecule type" value="Genomic_DNA"/>
</dbReference>
<dbReference type="SUPFAM" id="SSF48371">
    <property type="entry name" value="ARM repeat"/>
    <property type="match status" value="1"/>
</dbReference>
<reference evidence="8 9" key="1">
    <citation type="journal article" date="2020" name="IScience">
        <title>Genome Sequencing of the Endangered Kingdonia uniflora (Circaeasteraceae, Ranunculales) Reveals Potential Mechanisms of Evolutionary Specialization.</title>
        <authorList>
            <person name="Sun Y."/>
            <person name="Deng T."/>
            <person name="Zhang A."/>
            <person name="Moore M.J."/>
            <person name="Landis J.B."/>
            <person name="Lin N."/>
            <person name="Zhang H."/>
            <person name="Zhang X."/>
            <person name="Huang J."/>
            <person name="Zhang X."/>
            <person name="Sun H."/>
            <person name="Wang H."/>
        </authorList>
    </citation>
    <scope>NUCLEOTIDE SEQUENCE [LARGE SCALE GENOMIC DNA]</scope>
    <source>
        <strain evidence="8">TB1705</strain>
        <tissue evidence="8">Leaf</tissue>
    </source>
</reference>
<dbReference type="Proteomes" id="UP000541444">
    <property type="component" value="Unassembled WGS sequence"/>
</dbReference>
<keyword evidence="4" id="KW-0779">Telomere</keyword>
<dbReference type="Pfam" id="PF12231">
    <property type="entry name" value="Rif1_N"/>
    <property type="match status" value="1"/>
</dbReference>
<comment type="subcellular location">
    <subcellularLocation>
        <location evidence="2">Chromosome</location>
        <location evidence="2">Telomere</location>
    </subcellularLocation>
    <subcellularLocation>
        <location evidence="1">Nucleus</location>
    </subcellularLocation>
</comment>
<proteinExistence type="predicted"/>
<gene>
    <name evidence="8" type="ORF">GIB67_014936</name>
</gene>
<protein>
    <recommendedName>
        <fullName evidence="7">Telomere-associated protein Rif1 N-terminal domain-containing protein</fullName>
    </recommendedName>
</protein>
<evidence type="ECO:0000313" key="9">
    <source>
        <dbReference type="Proteomes" id="UP000541444"/>
    </source>
</evidence>
<evidence type="ECO:0000256" key="2">
    <source>
        <dbReference type="ARBA" id="ARBA00004574"/>
    </source>
</evidence>
<evidence type="ECO:0000259" key="7">
    <source>
        <dbReference type="Pfam" id="PF12231"/>
    </source>
</evidence>
<dbReference type="GO" id="GO:0000723">
    <property type="term" value="P:telomere maintenance"/>
    <property type="evidence" value="ECO:0007669"/>
    <property type="project" value="TreeGrafter"/>
</dbReference>
<evidence type="ECO:0000256" key="3">
    <source>
        <dbReference type="ARBA" id="ARBA00022454"/>
    </source>
</evidence>
<keyword evidence="3" id="KW-0158">Chromosome</keyword>
<keyword evidence="6" id="KW-0131">Cell cycle</keyword>
<evidence type="ECO:0000256" key="5">
    <source>
        <dbReference type="ARBA" id="ARBA00023242"/>
    </source>
</evidence>
<feature type="domain" description="Telomere-associated protein Rif1 N-terminal" evidence="7">
    <location>
        <begin position="15"/>
        <end position="312"/>
    </location>
</feature>
<name>A0A7J7MTK9_9MAGN</name>
<evidence type="ECO:0000256" key="6">
    <source>
        <dbReference type="ARBA" id="ARBA00023306"/>
    </source>
</evidence>
<dbReference type="InterPro" id="IPR011989">
    <property type="entry name" value="ARM-like"/>
</dbReference>
<evidence type="ECO:0000256" key="4">
    <source>
        <dbReference type="ARBA" id="ARBA00022895"/>
    </source>
</evidence>
<dbReference type="Gene3D" id="1.25.10.10">
    <property type="entry name" value="Leucine-rich Repeat Variant"/>
    <property type="match status" value="1"/>
</dbReference>
<dbReference type="GO" id="GO:0000781">
    <property type="term" value="C:chromosome, telomeric region"/>
    <property type="evidence" value="ECO:0007669"/>
    <property type="project" value="UniProtKB-SubCell"/>
</dbReference>
<comment type="caution">
    <text evidence="8">The sequence shown here is derived from an EMBL/GenBank/DDBJ whole genome shotgun (WGS) entry which is preliminary data.</text>
</comment>
<keyword evidence="9" id="KW-1185">Reference proteome</keyword>
<dbReference type="InterPro" id="IPR016024">
    <property type="entry name" value="ARM-type_fold"/>
</dbReference>
<dbReference type="PANTHER" id="PTHR22928:SF3">
    <property type="entry name" value="TELOMERE-ASSOCIATED PROTEIN RIF1"/>
    <property type="match status" value="1"/>
</dbReference>
<evidence type="ECO:0000256" key="1">
    <source>
        <dbReference type="ARBA" id="ARBA00004123"/>
    </source>
</evidence>
<sequence>MADFTKNIQEIESLLASKSITDRSFAYSNLLHLQEQSTEHSSAIQALKERLQCLISSIISDIWDEEEEIAAQALKCLGFMIYHPSLVVAIPEEIASSIVESLAKLITSTKMKASFEYLLAICNLGVWCISVQQINLSLLSFHFQSLLRAVIHALDNPIGSLSTTFEGIQALAKLASQLSENMRNTSNLWAPPIYRRLLSIDKRERDMAERCLLKIRTIILPPPLSLSKALVVDLKKKLLREMKELLQNHGRKVQTILAWGWFIRLLGPYALKNRHLVNEMMNIPQCTFLDSDPQVQIASQVAWEGLIDALIDPPVESLEKNMGFEHGIQQISILTLDTSKDDQINTTVTGLSKSIRLIMTPLIGIMSSKCDISVRSSCLNTWCYLLHKLELFVNHPSIVKTVLEPILEAVFQTGPDSTNIWVWNSCLDLLEEFISAKSKYGSSVQPAIDGECLSKGYPIRWLPLDLSNLHFHIKIIQILIKQGLVMTLTGECRSLRCNAALRIYRSVLKEVQIVLKKSSINYTEIMLCLNSILSLIKQVCEAVASEDFESNCLLSTSLQFIEVVRKEFEPSILASPLYKVALDLKYIEGLQVHNGDEYLDVPGVNYMDTVPPVVYLSCLYLLIAAKSISSTSQLEIVLYEMEKHLKFFLSSYDPLEYLGAIIGVLYKQRTFKWLKVWRVVGTCLDGHINGIKDSSSLKKGDKKCYEEINCILSYPLVICSSETCLISSKMKLELELAIEVWKSLYCSVNCLLQLESFPLNSFSENLCQLLTKVCNKYTGIPTGIEPLLKDTRQSLIILPLFGEVAICLSKQILVLDGGLISKGKKLQENGVGNPASGIKNSLEYFASFMKLSLANIESGQETSRSITSKVFSALASFVGRLHLRLDILLFVEVIFDPLAQWLSTCGRHEMQEGSVISQLQLLWSETLNLLQRSCPPIIFDSFFLKVQAKILETTLDHPNSTISRPTTLFWNSTYAYQTKLDYPQNLLPVLDKLSRNGTINIHKKNPPVFMRDVNIPPRYKVSITQKTNSKRVELLGDNAGRHFDTLKPCLKKKKLELTEHQKEVKRAQQGRERDCNGHGPGFRTYTSMDFSLGNEDSQESQELRDPEAILEMLRRN</sequence>
<organism evidence="8 9">
    <name type="scientific">Kingdonia uniflora</name>
    <dbReference type="NCBI Taxonomy" id="39325"/>
    <lineage>
        <taxon>Eukaryota</taxon>
        <taxon>Viridiplantae</taxon>
        <taxon>Streptophyta</taxon>
        <taxon>Embryophyta</taxon>
        <taxon>Tracheophyta</taxon>
        <taxon>Spermatophyta</taxon>
        <taxon>Magnoliopsida</taxon>
        <taxon>Ranunculales</taxon>
        <taxon>Circaeasteraceae</taxon>
        <taxon>Kingdonia</taxon>
    </lineage>
</organism>
<dbReference type="GO" id="GO:0005634">
    <property type="term" value="C:nucleus"/>
    <property type="evidence" value="ECO:0007669"/>
    <property type="project" value="UniProtKB-SubCell"/>
</dbReference>
<accession>A0A7J7MTK9</accession>